<dbReference type="OrthoDB" id="1637570at2759"/>
<evidence type="ECO:0000313" key="4">
    <source>
        <dbReference type="Proteomes" id="UP001151532"/>
    </source>
</evidence>
<comment type="caution">
    <text evidence="3">The sequence shown here is derived from an EMBL/GenBank/DDBJ whole genome shotgun (WGS) entry which is preliminary data.</text>
</comment>
<evidence type="ECO:0000256" key="1">
    <source>
        <dbReference type="SAM" id="MobiDB-lite"/>
    </source>
</evidence>
<dbReference type="InterPro" id="IPR013087">
    <property type="entry name" value="Znf_C2H2_type"/>
</dbReference>
<feature type="domain" description="C2H2-type" evidence="2">
    <location>
        <begin position="27"/>
        <end position="47"/>
    </location>
</feature>
<accession>A0A9Q0U9D6</accession>
<organism evidence="3 4">
    <name type="scientific">Salix purpurea</name>
    <name type="common">Purple osier willow</name>
    <dbReference type="NCBI Taxonomy" id="77065"/>
    <lineage>
        <taxon>Eukaryota</taxon>
        <taxon>Viridiplantae</taxon>
        <taxon>Streptophyta</taxon>
        <taxon>Embryophyta</taxon>
        <taxon>Tracheophyta</taxon>
        <taxon>Spermatophyta</taxon>
        <taxon>Magnoliopsida</taxon>
        <taxon>eudicotyledons</taxon>
        <taxon>Gunneridae</taxon>
        <taxon>Pentapetalae</taxon>
        <taxon>rosids</taxon>
        <taxon>fabids</taxon>
        <taxon>Malpighiales</taxon>
        <taxon>Salicaceae</taxon>
        <taxon>Saliceae</taxon>
        <taxon>Salix</taxon>
    </lineage>
</organism>
<sequence length="200" mass="21829">MAGFGWNLRRGNTLGSKTPSLPSQIACRLCDHVFASVQALIDHTESHMIENVEAARWKNGLSFSSSRADPTANPFSFGPSTPTRLTQTGFLGHNRFDFLSLTERNLAFSPSSTPQNIASAQPVSTPLSQLSLLARTSKYTAGSQQVPLTLPTVQPRVVEEPHDIARTRPFLQQLERPFSSGGSHGKNRSNAETLDLTLKL</sequence>
<dbReference type="PROSITE" id="PS00028">
    <property type="entry name" value="ZINC_FINGER_C2H2_1"/>
    <property type="match status" value="1"/>
</dbReference>
<name>A0A9Q0U9D6_SALPP</name>
<dbReference type="EMBL" id="JAPFFK010000013">
    <property type="protein sequence ID" value="KAJ6725866.1"/>
    <property type="molecule type" value="Genomic_DNA"/>
</dbReference>
<reference evidence="3" key="2">
    <citation type="journal article" date="2023" name="Int. J. Mol. Sci.">
        <title>De Novo Assembly and Annotation of 11 Diverse Shrub Willow (Salix) Genomes Reveals Novel Gene Organization in Sex-Linked Regions.</title>
        <authorList>
            <person name="Hyden B."/>
            <person name="Feng K."/>
            <person name="Yates T.B."/>
            <person name="Jawdy S."/>
            <person name="Cereghino C."/>
            <person name="Smart L.B."/>
            <person name="Muchero W."/>
        </authorList>
    </citation>
    <scope>NUCLEOTIDE SEQUENCE</scope>
    <source>
        <tissue evidence="3">Shoot tip</tissue>
    </source>
</reference>
<keyword evidence="4" id="KW-1185">Reference proteome</keyword>
<reference evidence="3" key="1">
    <citation type="submission" date="2022-11" db="EMBL/GenBank/DDBJ databases">
        <authorList>
            <person name="Hyden B.L."/>
            <person name="Feng K."/>
            <person name="Yates T."/>
            <person name="Jawdy S."/>
            <person name="Smart L.B."/>
            <person name="Muchero W."/>
        </authorList>
    </citation>
    <scope>NUCLEOTIDE SEQUENCE</scope>
    <source>
        <tissue evidence="3">Shoot tip</tissue>
    </source>
</reference>
<proteinExistence type="predicted"/>
<gene>
    <name evidence="3" type="ORF">OIU79_004092</name>
</gene>
<protein>
    <recommendedName>
        <fullName evidence="2">C2H2-type domain-containing protein</fullName>
    </recommendedName>
</protein>
<dbReference type="Proteomes" id="UP001151532">
    <property type="component" value="Chromosome 8"/>
</dbReference>
<evidence type="ECO:0000259" key="2">
    <source>
        <dbReference type="PROSITE" id="PS00028"/>
    </source>
</evidence>
<dbReference type="AlphaFoldDB" id="A0A9Q0U9D6"/>
<evidence type="ECO:0000313" key="3">
    <source>
        <dbReference type="EMBL" id="KAJ6725866.1"/>
    </source>
</evidence>
<feature type="region of interest" description="Disordered" evidence="1">
    <location>
        <begin position="175"/>
        <end position="200"/>
    </location>
</feature>